<dbReference type="Proteomes" id="UP001153712">
    <property type="component" value="Chromosome 11"/>
</dbReference>
<comment type="function">
    <text evidence="13">Catalyzes the phosphorylation of various hexoses to hexose 6-phosphate.</text>
</comment>
<dbReference type="Pfam" id="PF00349">
    <property type="entry name" value="Hexokinase_1"/>
    <property type="match status" value="1"/>
</dbReference>
<dbReference type="Gene3D" id="3.30.420.40">
    <property type="match status" value="1"/>
</dbReference>
<dbReference type="GO" id="GO:0005536">
    <property type="term" value="F:D-glucose binding"/>
    <property type="evidence" value="ECO:0007669"/>
    <property type="project" value="InterPro"/>
</dbReference>
<evidence type="ECO:0000256" key="3">
    <source>
        <dbReference type="ARBA" id="ARBA00009225"/>
    </source>
</evidence>
<evidence type="ECO:0000256" key="10">
    <source>
        <dbReference type="ARBA" id="ARBA00047905"/>
    </source>
</evidence>
<dbReference type="GO" id="GO:0006096">
    <property type="term" value="P:glycolytic process"/>
    <property type="evidence" value="ECO:0007669"/>
    <property type="project" value="UniProtKB-KW"/>
</dbReference>
<evidence type="ECO:0000259" key="17">
    <source>
        <dbReference type="Pfam" id="PF03727"/>
    </source>
</evidence>
<name>A0A9N9TGU2_PHYSR</name>
<dbReference type="GO" id="GO:0005739">
    <property type="term" value="C:mitochondrion"/>
    <property type="evidence" value="ECO:0007669"/>
    <property type="project" value="TreeGrafter"/>
</dbReference>
<reference evidence="18" key="1">
    <citation type="submission" date="2022-01" db="EMBL/GenBank/DDBJ databases">
        <authorList>
            <person name="King R."/>
        </authorList>
    </citation>
    <scope>NUCLEOTIDE SEQUENCE</scope>
</reference>
<dbReference type="PROSITE" id="PS51748">
    <property type="entry name" value="HEXOKINASE_2"/>
    <property type="match status" value="1"/>
</dbReference>
<comment type="pathway">
    <text evidence="2">Carbohydrate metabolism; hexose metabolism.</text>
</comment>
<proteinExistence type="inferred from homology"/>
<comment type="catalytic activity">
    <reaction evidence="10">
        <text>D-fructose + ATP = D-fructose 6-phosphate + ADP + H(+)</text>
        <dbReference type="Rhea" id="RHEA:16125"/>
        <dbReference type="ChEBI" id="CHEBI:15378"/>
        <dbReference type="ChEBI" id="CHEBI:30616"/>
        <dbReference type="ChEBI" id="CHEBI:37721"/>
        <dbReference type="ChEBI" id="CHEBI:61527"/>
        <dbReference type="ChEBI" id="CHEBI:456216"/>
        <dbReference type="EC" id="2.7.1.1"/>
    </reaction>
    <physiologicalReaction direction="left-to-right" evidence="10">
        <dbReference type="Rhea" id="RHEA:16126"/>
    </physiologicalReaction>
</comment>
<dbReference type="GO" id="GO:0001678">
    <property type="term" value="P:intracellular glucose homeostasis"/>
    <property type="evidence" value="ECO:0007669"/>
    <property type="project" value="InterPro"/>
</dbReference>
<evidence type="ECO:0000256" key="9">
    <source>
        <dbReference type="ARBA" id="ARBA00044613"/>
    </source>
</evidence>
<dbReference type="GO" id="GO:0005829">
    <property type="term" value="C:cytosol"/>
    <property type="evidence" value="ECO:0007669"/>
    <property type="project" value="TreeGrafter"/>
</dbReference>
<evidence type="ECO:0000256" key="12">
    <source>
        <dbReference type="ARBA" id="ARBA00050361"/>
    </source>
</evidence>
<dbReference type="InterPro" id="IPR001312">
    <property type="entry name" value="Hexokinase"/>
</dbReference>
<evidence type="ECO:0000313" key="19">
    <source>
        <dbReference type="Proteomes" id="UP001153712"/>
    </source>
</evidence>
<dbReference type="EC" id="2.7.1.-" evidence="14"/>
<dbReference type="GO" id="GO:0008865">
    <property type="term" value="F:fructokinase activity"/>
    <property type="evidence" value="ECO:0007669"/>
    <property type="project" value="TreeGrafter"/>
</dbReference>
<comment type="catalytic activity">
    <reaction evidence="12">
        <text>D-mannose + ATP = D-mannose 6-phosphate + ADP + H(+)</text>
        <dbReference type="Rhea" id="RHEA:11028"/>
        <dbReference type="ChEBI" id="CHEBI:4208"/>
        <dbReference type="ChEBI" id="CHEBI:15378"/>
        <dbReference type="ChEBI" id="CHEBI:30616"/>
        <dbReference type="ChEBI" id="CHEBI:58735"/>
        <dbReference type="ChEBI" id="CHEBI:456216"/>
        <dbReference type="EC" id="2.7.1.1"/>
    </reaction>
    <physiologicalReaction direction="left-to-right" evidence="12">
        <dbReference type="Rhea" id="RHEA:11029"/>
    </physiologicalReaction>
</comment>
<dbReference type="FunFam" id="3.30.420.40:FF:000095">
    <property type="entry name" value="Phosphotransferase"/>
    <property type="match status" value="1"/>
</dbReference>
<feature type="domain" description="Hexokinase N-terminal" evidence="16">
    <location>
        <begin position="35"/>
        <end position="230"/>
    </location>
</feature>
<evidence type="ECO:0000256" key="13">
    <source>
        <dbReference type="ARBA" id="ARBA00059457"/>
    </source>
</evidence>
<keyword evidence="8 14" id="KW-0324">Glycolysis</keyword>
<protein>
    <recommendedName>
        <fullName evidence="14">Phosphotransferase</fullName>
        <ecNumber evidence="14">2.7.1.-</ecNumber>
    </recommendedName>
</protein>
<evidence type="ECO:0000256" key="6">
    <source>
        <dbReference type="ARBA" id="ARBA00022777"/>
    </source>
</evidence>
<feature type="region of interest" description="Disordered" evidence="15">
    <location>
        <begin position="475"/>
        <end position="500"/>
    </location>
</feature>
<dbReference type="AlphaFoldDB" id="A0A9N9TGU2"/>
<dbReference type="InterPro" id="IPR022672">
    <property type="entry name" value="Hexokinase_N"/>
</dbReference>
<evidence type="ECO:0000256" key="8">
    <source>
        <dbReference type="ARBA" id="ARBA00023152"/>
    </source>
</evidence>
<dbReference type="Pfam" id="PF03727">
    <property type="entry name" value="Hexokinase_2"/>
    <property type="match status" value="1"/>
</dbReference>
<keyword evidence="4 14" id="KW-0808">Transferase</keyword>
<dbReference type="GO" id="GO:0005524">
    <property type="term" value="F:ATP binding"/>
    <property type="evidence" value="ECO:0007669"/>
    <property type="project" value="UniProtKB-UniRule"/>
</dbReference>
<evidence type="ECO:0000313" key="18">
    <source>
        <dbReference type="EMBL" id="CAG9855673.1"/>
    </source>
</evidence>
<comment type="catalytic activity">
    <reaction evidence="9">
        <text>a D-hexose + ATP = a D-hexose 6-phosphate + ADP + H(+)</text>
        <dbReference type="Rhea" id="RHEA:22740"/>
        <dbReference type="ChEBI" id="CHEBI:4194"/>
        <dbReference type="ChEBI" id="CHEBI:15378"/>
        <dbReference type="ChEBI" id="CHEBI:30616"/>
        <dbReference type="ChEBI" id="CHEBI:229467"/>
        <dbReference type="ChEBI" id="CHEBI:456216"/>
        <dbReference type="EC" id="2.7.1.1"/>
    </reaction>
    <physiologicalReaction direction="left-to-right" evidence="9">
        <dbReference type="Rhea" id="RHEA:22741"/>
    </physiologicalReaction>
</comment>
<evidence type="ECO:0000256" key="5">
    <source>
        <dbReference type="ARBA" id="ARBA00022741"/>
    </source>
</evidence>
<dbReference type="PANTHER" id="PTHR19443">
    <property type="entry name" value="HEXOKINASE"/>
    <property type="match status" value="1"/>
</dbReference>
<dbReference type="EMBL" id="OU900104">
    <property type="protein sequence ID" value="CAG9855673.1"/>
    <property type="molecule type" value="Genomic_DNA"/>
</dbReference>
<comment type="catalytic activity">
    <reaction evidence="11">
        <text>D-glucose + ATP = D-glucose 6-phosphate + ADP + H(+)</text>
        <dbReference type="Rhea" id="RHEA:17825"/>
        <dbReference type="ChEBI" id="CHEBI:4167"/>
        <dbReference type="ChEBI" id="CHEBI:15378"/>
        <dbReference type="ChEBI" id="CHEBI:30616"/>
        <dbReference type="ChEBI" id="CHEBI:61548"/>
        <dbReference type="ChEBI" id="CHEBI:456216"/>
        <dbReference type="EC" id="2.7.1.1"/>
    </reaction>
    <physiologicalReaction direction="left-to-right" evidence="11">
        <dbReference type="Rhea" id="RHEA:17826"/>
    </physiologicalReaction>
</comment>
<dbReference type="PANTHER" id="PTHR19443:SF16">
    <property type="entry name" value="HEXOKINASE TYPE 1-RELATED"/>
    <property type="match status" value="1"/>
</dbReference>
<keyword evidence="19" id="KW-1185">Reference proteome</keyword>
<evidence type="ECO:0000256" key="7">
    <source>
        <dbReference type="ARBA" id="ARBA00022840"/>
    </source>
</evidence>
<dbReference type="InterPro" id="IPR043129">
    <property type="entry name" value="ATPase_NBD"/>
</dbReference>
<dbReference type="Gene3D" id="3.40.367.20">
    <property type="match status" value="1"/>
</dbReference>
<dbReference type="GO" id="GO:0004340">
    <property type="term" value="F:glucokinase activity"/>
    <property type="evidence" value="ECO:0007669"/>
    <property type="project" value="TreeGrafter"/>
</dbReference>
<dbReference type="SUPFAM" id="SSF53067">
    <property type="entry name" value="Actin-like ATPase domain"/>
    <property type="match status" value="2"/>
</dbReference>
<feature type="domain" description="Hexokinase C-terminal" evidence="17">
    <location>
        <begin position="236"/>
        <end position="470"/>
    </location>
</feature>
<evidence type="ECO:0000256" key="15">
    <source>
        <dbReference type="SAM" id="MobiDB-lite"/>
    </source>
</evidence>
<comment type="similarity">
    <text evidence="3 14">Belongs to the hexokinase family.</text>
</comment>
<evidence type="ECO:0000256" key="2">
    <source>
        <dbReference type="ARBA" id="ARBA00005028"/>
    </source>
</evidence>
<dbReference type="FunFam" id="3.40.367.20:FF:000005">
    <property type="entry name" value="Phosphotransferase"/>
    <property type="match status" value="1"/>
</dbReference>
<gene>
    <name evidence="18" type="ORF">PHYEVI_LOCUS2119</name>
</gene>
<dbReference type="CDD" id="cd24019">
    <property type="entry name" value="ASKHA_NBD_HK_meta"/>
    <property type="match status" value="1"/>
</dbReference>
<sequence>MTEDEESACDDYKKHCPSGKCNPIHLRNLPCREKTKEACQALILTKEQLDNYMETFLDNIQRGLKKTTNACASVKCFPTYVQNLPDGTENGKFLALDLGGSNFRILMITITQGKDMDIINEVIEIPANLMTGKGDNLFNFIAQKLSEFCANNGVSNDNLPLGFTFSFPLVQKGLKVGILERWTKGFNCEGVIGEDVVKLLEEAIERRGDVKVNIVAVLNDTTGTLMACAFKHRNCKIGLIVGTGTNGCYVEEQWAAELFNEPDKGSGVVIINMESGAFGDDGALEFCRTDYDREVDNSSINPGKQLHEKMISGMYLGELVRRVVEKLTNDGIMFDGKLSPDFATRDKFETKFVSEIEADKPCKYANVKKVCEDLGVTWAKEKDYQDLRYICACFTKRAAYLVACSITVLIKKMGYRDITIGIDGTLYKNHPHFHKMLVHKVKNLLSWEWYTFKIVKSEDGSGVGAALVAAAATKPQAGDEVSSNKEASEAVVPEVGGEGK</sequence>
<evidence type="ECO:0000256" key="1">
    <source>
        <dbReference type="ARBA" id="ARBA00004888"/>
    </source>
</evidence>
<evidence type="ECO:0000256" key="14">
    <source>
        <dbReference type="RuleBase" id="RU362007"/>
    </source>
</evidence>
<keyword evidence="6 14" id="KW-0418">Kinase</keyword>
<organism evidence="18 19">
    <name type="scientific">Phyllotreta striolata</name>
    <name type="common">Striped flea beetle</name>
    <name type="synonym">Crioceris striolata</name>
    <dbReference type="NCBI Taxonomy" id="444603"/>
    <lineage>
        <taxon>Eukaryota</taxon>
        <taxon>Metazoa</taxon>
        <taxon>Ecdysozoa</taxon>
        <taxon>Arthropoda</taxon>
        <taxon>Hexapoda</taxon>
        <taxon>Insecta</taxon>
        <taxon>Pterygota</taxon>
        <taxon>Neoptera</taxon>
        <taxon>Endopterygota</taxon>
        <taxon>Coleoptera</taxon>
        <taxon>Polyphaga</taxon>
        <taxon>Cucujiformia</taxon>
        <taxon>Chrysomeloidea</taxon>
        <taxon>Chrysomelidae</taxon>
        <taxon>Galerucinae</taxon>
        <taxon>Alticini</taxon>
        <taxon>Phyllotreta</taxon>
    </lineage>
</organism>
<evidence type="ECO:0000256" key="11">
    <source>
        <dbReference type="ARBA" id="ARBA00048160"/>
    </source>
</evidence>
<accession>A0A9N9TGU2</accession>
<evidence type="ECO:0000259" key="16">
    <source>
        <dbReference type="Pfam" id="PF00349"/>
    </source>
</evidence>
<dbReference type="PRINTS" id="PR00475">
    <property type="entry name" value="HEXOKINASE"/>
</dbReference>
<dbReference type="InterPro" id="IPR022673">
    <property type="entry name" value="Hexokinase_C"/>
</dbReference>
<dbReference type="GO" id="GO:0006006">
    <property type="term" value="P:glucose metabolic process"/>
    <property type="evidence" value="ECO:0007669"/>
    <property type="project" value="TreeGrafter"/>
</dbReference>
<comment type="pathway">
    <text evidence="1">Carbohydrate degradation; glycolysis; D-glyceraldehyde 3-phosphate and glycerone phosphate from D-glucose: step 1/4.</text>
</comment>
<evidence type="ECO:0000256" key="4">
    <source>
        <dbReference type="ARBA" id="ARBA00022679"/>
    </source>
</evidence>
<keyword evidence="7 14" id="KW-0067">ATP-binding</keyword>
<dbReference type="OrthoDB" id="419537at2759"/>
<keyword evidence="5 14" id="KW-0547">Nucleotide-binding</keyword>